<evidence type="ECO:0000313" key="2">
    <source>
        <dbReference type="Proteomes" id="UP000499080"/>
    </source>
</evidence>
<name>A0A4Y2CLS0_ARAVE</name>
<dbReference type="OrthoDB" id="6435261at2759"/>
<dbReference type="InterPro" id="IPR036397">
    <property type="entry name" value="RNaseH_sf"/>
</dbReference>
<reference evidence="1 2" key="1">
    <citation type="journal article" date="2019" name="Sci. Rep.">
        <title>Orb-weaving spider Araneus ventricosus genome elucidates the spidroin gene catalogue.</title>
        <authorList>
            <person name="Kono N."/>
            <person name="Nakamura H."/>
            <person name="Ohtoshi R."/>
            <person name="Moran D.A.P."/>
            <person name="Shinohara A."/>
            <person name="Yoshida Y."/>
            <person name="Fujiwara M."/>
            <person name="Mori M."/>
            <person name="Tomita M."/>
            <person name="Arakawa K."/>
        </authorList>
    </citation>
    <scope>NUCLEOTIDE SEQUENCE [LARGE SCALE GENOMIC DNA]</scope>
</reference>
<evidence type="ECO:0000313" key="1">
    <source>
        <dbReference type="EMBL" id="GBM04677.1"/>
    </source>
</evidence>
<dbReference type="AlphaFoldDB" id="A0A4Y2CLS0"/>
<proteinExistence type="predicted"/>
<organism evidence="1 2">
    <name type="scientific">Araneus ventricosus</name>
    <name type="common">Orbweaver spider</name>
    <name type="synonym">Epeira ventricosa</name>
    <dbReference type="NCBI Taxonomy" id="182803"/>
    <lineage>
        <taxon>Eukaryota</taxon>
        <taxon>Metazoa</taxon>
        <taxon>Ecdysozoa</taxon>
        <taxon>Arthropoda</taxon>
        <taxon>Chelicerata</taxon>
        <taxon>Arachnida</taxon>
        <taxon>Araneae</taxon>
        <taxon>Araneomorphae</taxon>
        <taxon>Entelegynae</taxon>
        <taxon>Araneoidea</taxon>
        <taxon>Araneidae</taxon>
        <taxon>Araneus</taxon>
    </lineage>
</organism>
<protein>
    <submittedName>
        <fullName evidence="1">Uncharacterized protein</fullName>
    </submittedName>
</protein>
<comment type="caution">
    <text evidence="1">The sequence shown here is derived from an EMBL/GenBank/DDBJ whole genome shotgun (WGS) entry which is preliminary data.</text>
</comment>
<gene>
    <name evidence="1" type="ORF">AVEN_44819_1</name>
</gene>
<accession>A0A4Y2CLS0</accession>
<keyword evidence="2" id="KW-1185">Reference proteome</keyword>
<sequence>MSGVTKFRALPMRVRRSSKLCGSDGTYTLSFTKPHKKKSHELPVWRRTILLKDKPCDFLVGFVKDKVYVPSLPRNLEDLRTHTQVMNALNLVTPDMLKRVWEEMDYRLEVVRVIRGSHIGHL</sequence>
<dbReference type="EMBL" id="BGPR01000206">
    <property type="protein sequence ID" value="GBM04677.1"/>
    <property type="molecule type" value="Genomic_DNA"/>
</dbReference>
<dbReference type="Gene3D" id="3.30.420.10">
    <property type="entry name" value="Ribonuclease H-like superfamily/Ribonuclease H"/>
    <property type="match status" value="1"/>
</dbReference>
<dbReference type="GO" id="GO:0003676">
    <property type="term" value="F:nucleic acid binding"/>
    <property type="evidence" value="ECO:0007669"/>
    <property type="project" value="InterPro"/>
</dbReference>
<dbReference type="Proteomes" id="UP000499080">
    <property type="component" value="Unassembled WGS sequence"/>
</dbReference>